<dbReference type="Pfam" id="PF00535">
    <property type="entry name" value="Glycos_transf_2"/>
    <property type="match status" value="1"/>
</dbReference>
<protein>
    <submittedName>
        <fullName evidence="2">Glycosyltransferase involved in cell wall bisynthesis</fullName>
    </submittedName>
</protein>
<feature type="domain" description="Glycosyltransferase 2-like" evidence="1">
    <location>
        <begin position="9"/>
        <end position="107"/>
    </location>
</feature>
<gene>
    <name evidence="2" type="ORF">SAMN05216266_106231</name>
</gene>
<accession>A0A1I0ZCH6</accession>
<dbReference type="Gene3D" id="3.90.550.10">
    <property type="entry name" value="Spore Coat Polysaccharide Biosynthesis Protein SpsA, Chain A"/>
    <property type="match status" value="1"/>
</dbReference>
<dbReference type="AlphaFoldDB" id="A0A1I0ZCH6"/>
<dbReference type="PANTHER" id="PTHR43630">
    <property type="entry name" value="POLY-BETA-1,6-N-ACETYL-D-GLUCOSAMINE SYNTHASE"/>
    <property type="match status" value="1"/>
</dbReference>
<name>A0A1I0ZCH6_9PSEU</name>
<dbReference type="EMBL" id="FOKG01000006">
    <property type="protein sequence ID" value="SFB22250.1"/>
    <property type="molecule type" value="Genomic_DNA"/>
</dbReference>
<reference evidence="3" key="1">
    <citation type="submission" date="2016-10" db="EMBL/GenBank/DDBJ databases">
        <authorList>
            <person name="Varghese N."/>
            <person name="Submissions S."/>
        </authorList>
    </citation>
    <scope>NUCLEOTIDE SEQUENCE [LARGE SCALE GENOMIC DNA]</scope>
    <source>
        <strain evidence="3">CGMCC 4.3568</strain>
    </source>
</reference>
<keyword evidence="3" id="KW-1185">Reference proteome</keyword>
<dbReference type="InterPro" id="IPR001173">
    <property type="entry name" value="Glyco_trans_2-like"/>
</dbReference>
<dbReference type="Proteomes" id="UP000243799">
    <property type="component" value="Unassembled WGS sequence"/>
</dbReference>
<dbReference type="InterPro" id="IPR029044">
    <property type="entry name" value="Nucleotide-diphossugar_trans"/>
</dbReference>
<dbReference type="PANTHER" id="PTHR43630:SF2">
    <property type="entry name" value="GLYCOSYLTRANSFERASE"/>
    <property type="match status" value="1"/>
</dbReference>
<organism evidence="2 3">
    <name type="scientific">Amycolatopsis marina</name>
    <dbReference type="NCBI Taxonomy" id="490629"/>
    <lineage>
        <taxon>Bacteria</taxon>
        <taxon>Bacillati</taxon>
        <taxon>Actinomycetota</taxon>
        <taxon>Actinomycetes</taxon>
        <taxon>Pseudonocardiales</taxon>
        <taxon>Pseudonocardiaceae</taxon>
        <taxon>Amycolatopsis</taxon>
    </lineage>
</organism>
<keyword evidence="2" id="KW-0808">Transferase</keyword>
<dbReference type="GO" id="GO:0016740">
    <property type="term" value="F:transferase activity"/>
    <property type="evidence" value="ECO:0007669"/>
    <property type="project" value="UniProtKB-KW"/>
</dbReference>
<sequence length="378" mass="42585">MDGLACPVTVVVPTRDEERCLTRCLDSVIGRGFDNIVVVDTGSVDKTIEIVDKYTHHGVQLSQLPWPDSFGEMRNSAIEIVGSGWIVFLDADEWLDEHSSEQLRRHLASLTGTRNSDRLTLAPIIKHVGREVTIEDVPRIFKADSGIRYRGAVHEYPVLRGTIDEPVDLASLDVVFHHDGYDQAVVNEKSKRSRNLRLLNAARKDEPDNPRWLYFTVRDGLSTLDHAQLIDLCTALKDLSEQSPTTGDRLSARHYYRRALCIACQGLGTMGDWSTVHRFCEELDRIDQGNSPDAHYFRSVAELFNGVVTDSGLLRTIALRREDELLSASTIDPAGRHLDALIVAILRKIKSRSDAESYRALCEPWTDAFFQSSNLRTW</sequence>
<dbReference type="SUPFAM" id="SSF53448">
    <property type="entry name" value="Nucleotide-diphospho-sugar transferases"/>
    <property type="match status" value="1"/>
</dbReference>
<dbReference type="STRING" id="490629.SAMN05216266_106231"/>
<proteinExistence type="predicted"/>
<evidence type="ECO:0000259" key="1">
    <source>
        <dbReference type="Pfam" id="PF00535"/>
    </source>
</evidence>
<evidence type="ECO:0000313" key="3">
    <source>
        <dbReference type="Proteomes" id="UP000243799"/>
    </source>
</evidence>
<evidence type="ECO:0000313" key="2">
    <source>
        <dbReference type="EMBL" id="SFB22250.1"/>
    </source>
</evidence>